<evidence type="ECO:0000259" key="3">
    <source>
        <dbReference type="Pfam" id="PF00561"/>
    </source>
</evidence>
<dbReference type="OrthoDB" id="6431331at2759"/>
<dbReference type="InterPro" id="IPR000073">
    <property type="entry name" value="AB_hydrolase_1"/>
</dbReference>
<dbReference type="EMBL" id="OU900101">
    <property type="protein sequence ID" value="CAG9864761.1"/>
    <property type="molecule type" value="Genomic_DNA"/>
</dbReference>
<dbReference type="Pfam" id="PF12697">
    <property type="entry name" value="Abhydrolase_6"/>
    <property type="match status" value="1"/>
</dbReference>
<dbReference type="PANTHER" id="PTHR43798">
    <property type="entry name" value="MONOACYLGLYCEROL LIPASE"/>
    <property type="match status" value="1"/>
</dbReference>
<dbReference type="Proteomes" id="UP001153712">
    <property type="component" value="Chromosome 8"/>
</dbReference>
<gene>
    <name evidence="5" type="ORF">PHYEVI_LOCUS11011</name>
</gene>
<dbReference type="SUPFAM" id="SSF53474">
    <property type="entry name" value="alpha/beta-Hydrolases"/>
    <property type="match status" value="2"/>
</dbReference>
<accession>A0A9N9TXH2</accession>
<comment type="similarity">
    <text evidence="1">Belongs to the AB hydrolase superfamily.</text>
</comment>
<feature type="domain" description="AB hydrolase-1" evidence="4">
    <location>
        <begin position="223"/>
        <end position="453"/>
    </location>
</feature>
<evidence type="ECO:0000256" key="1">
    <source>
        <dbReference type="ARBA" id="ARBA00008645"/>
    </source>
</evidence>
<evidence type="ECO:0000313" key="6">
    <source>
        <dbReference type="Proteomes" id="UP001153712"/>
    </source>
</evidence>
<dbReference type="GO" id="GO:0016020">
    <property type="term" value="C:membrane"/>
    <property type="evidence" value="ECO:0007669"/>
    <property type="project" value="TreeGrafter"/>
</dbReference>
<reference evidence="5" key="1">
    <citation type="submission" date="2022-01" db="EMBL/GenBank/DDBJ databases">
        <authorList>
            <person name="King R."/>
        </authorList>
    </citation>
    <scope>NUCLEOTIDE SEQUENCE</scope>
</reference>
<dbReference type="InterPro" id="IPR050266">
    <property type="entry name" value="AB_hydrolase_sf"/>
</dbReference>
<protein>
    <recommendedName>
        <fullName evidence="3 4">AB hydrolase-1 domain-containing protein</fullName>
    </recommendedName>
</protein>
<evidence type="ECO:0000259" key="4">
    <source>
        <dbReference type="Pfam" id="PF12697"/>
    </source>
</evidence>
<dbReference type="AlphaFoldDB" id="A0A9N9TXH2"/>
<keyword evidence="6" id="KW-1185">Reference proteome</keyword>
<proteinExistence type="inferred from homology"/>
<dbReference type="Gene3D" id="3.40.50.1820">
    <property type="entry name" value="alpha/beta hydrolase"/>
    <property type="match status" value="2"/>
</dbReference>
<dbReference type="InterPro" id="IPR029058">
    <property type="entry name" value="AB_hydrolase_fold"/>
</dbReference>
<keyword evidence="2" id="KW-0378">Hydrolase</keyword>
<evidence type="ECO:0000313" key="5">
    <source>
        <dbReference type="EMBL" id="CAG9864761.1"/>
    </source>
</evidence>
<dbReference type="GO" id="GO:0016787">
    <property type="term" value="F:hydrolase activity"/>
    <property type="evidence" value="ECO:0007669"/>
    <property type="project" value="UniProtKB-KW"/>
</dbReference>
<name>A0A9N9TXH2_PHYSR</name>
<dbReference type="PANTHER" id="PTHR43798:SF14">
    <property type="entry name" value="SERINE HYDROLASE-LIKE PROTEIN DDB_G0286239"/>
    <property type="match status" value="1"/>
</dbReference>
<dbReference type="Pfam" id="PF00561">
    <property type="entry name" value="Abhydrolase_1"/>
    <property type="match status" value="1"/>
</dbReference>
<dbReference type="PRINTS" id="PR00111">
    <property type="entry name" value="ABHYDROLASE"/>
</dbReference>
<sequence>MAATNRKIGEIRIPVPWGHVAAKTWGEPDDQLVLCVHGVMDNAGTFDRLIERLPSSFYYVCIDLPGHGKSTHFPPHLPIHTTDYLLVYREVTRHFDDRKFVLIGHSYGGQIGFMYAQIYPNHVKSLIMLDTLTSYPVPTDYFDVYMAERIEDHLRIANNLRSNRPPLYTREEALEKLITGRRSLKPMPTESAEALLTRAIEPAGDLYKFTTDQRLKNFINPLRDYSIDLPGHGRSSHFPPHLPVHTFNYIFVYKIIHRHFGRKLTILGHSYGGQIGFLFAQLYPECVAKLAMFDTISLFPVSTRNFKSAVRRAVEAHLELERKLAEGRRPAYTLEEALEKTWRGRSYAPISKEAAEALVERAVEPAGDGLYRFTLDQRVKNVINPLRDVRNILTVMKLNPVTCPVLIVLGTESTAQQILFSPLIQELKKRRNVRIKFAEGNHDVHNDKPELVAPHVLKFLALQSNKL</sequence>
<organism evidence="5 6">
    <name type="scientific">Phyllotreta striolata</name>
    <name type="common">Striped flea beetle</name>
    <name type="synonym">Crioceris striolata</name>
    <dbReference type="NCBI Taxonomy" id="444603"/>
    <lineage>
        <taxon>Eukaryota</taxon>
        <taxon>Metazoa</taxon>
        <taxon>Ecdysozoa</taxon>
        <taxon>Arthropoda</taxon>
        <taxon>Hexapoda</taxon>
        <taxon>Insecta</taxon>
        <taxon>Pterygota</taxon>
        <taxon>Neoptera</taxon>
        <taxon>Endopterygota</taxon>
        <taxon>Coleoptera</taxon>
        <taxon>Polyphaga</taxon>
        <taxon>Cucujiformia</taxon>
        <taxon>Chrysomeloidea</taxon>
        <taxon>Chrysomelidae</taxon>
        <taxon>Galerucinae</taxon>
        <taxon>Alticini</taxon>
        <taxon>Phyllotreta</taxon>
    </lineage>
</organism>
<feature type="domain" description="AB hydrolase-1" evidence="3">
    <location>
        <begin position="32"/>
        <end position="148"/>
    </location>
</feature>
<evidence type="ECO:0000256" key="2">
    <source>
        <dbReference type="ARBA" id="ARBA00022801"/>
    </source>
</evidence>